<protein>
    <recommendedName>
        <fullName evidence="3">RNase H type-1 domain-containing protein</fullName>
    </recommendedName>
</protein>
<accession>A0A8I6ZD60</accession>
<reference evidence="1" key="2">
    <citation type="submission" date="2020-10" db="EMBL/GenBank/DDBJ databases">
        <authorList>
            <person name="Scholz U."/>
            <person name="Mascher M."/>
            <person name="Fiebig A."/>
        </authorList>
    </citation>
    <scope>NUCLEOTIDE SEQUENCE [LARGE SCALE GENOMIC DNA]</scope>
    <source>
        <strain evidence="1">cv. Morex</strain>
    </source>
</reference>
<dbReference type="Gramene" id="HORVU.MOREX.r2.7HG0598940.1">
    <property type="protein sequence ID" value="HORVU.MOREX.r2.7HG0598940.1.CDS.1"/>
    <property type="gene ID" value="HORVU.MOREX.r2.7HG0598940"/>
</dbReference>
<evidence type="ECO:0000313" key="1">
    <source>
        <dbReference type="EnsemblPlants" id="HORVU.MOREX.r3.7HG0722230.1.CDS1"/>
    </source>
</evidence>
<dbReference type="AlphaFoldDB" id="A0A8I6ZD60"/>
<name>A0A8I6ZD60_HORVV</name>
<keyword evidence="2" id="KW-1185">Reference proteome</keyword>
<dbReference type="Proteomes" id="UP000011116">
    <property type="component" value="Chromosome 7H"/>
</dbReference>
<proteinExistence type="predicted"/>
<reference evidence="2" key="1">
    <citation type="journal article" date="2012" name="Nature">
        <title>A physical, genetic and functional sequence assembly of the barley genome.</title>
        <authorList>
            <consortium name="The International Barley Genome Sequencing Consortium"/>
            <person name="Mayer K.F."/>
            <person name="Waugh R."/>
            <person name="Brown J.W."/>
            <person name="Schulman A."/>
            <person name="Langridge P."/>
            <person name="Platzer M."/>
            <person name="Fincher G.B."/>
            <person name="Muehlbauer G.J."/>
            <person name="Sato K."/>
            <person name="Close T.J."/>
            <person name="Wise R.P."/>
            <person name="Stein N."/>
        </authorList>
    </citation>
    <scope>NUCLEOTIDE SEQUENCE [LARGE SCALE GENOMIC DNA]</scope>
    <source>
        <strain evidence="2">cv. Morex</strain>
    </source>
</reference>
<dbReference type="EnsemblPlants" id="HORVU.MOREX.r3.7HG0722230.1">
    <property type="protein sequence ID" value="HORVU.MOREX.r3.7HG0722230.1.CDS1"/>
    <property type="gene ID" value="HORVU.MOREX.r3.7HG0722230"/>
</dbReference>
<dbReference type="Gramene" id="HORVU.MOREX.r3.7HG0722230.1">
    <property type="protein sequence ID" value="HORVU.MOREX.r3.7HG0722230.1.CDS1"/>
    <property type="gene ID" value="HORVU.MOREX.r3.7HG0722230"/>
</dbReference>
<sequence length="116" mass="13543">MVGMTFARQYMEQPIWVPFDSSTALSCLLSSSLDHLVYVHLIVEIKLLIINRVFIPQKLHRSQNGIADCMARYSRSERATTVWLDKGPHVLRNSCHWIVALPFWNKLLFISQKRMQ</sequence>
<evidence type="ECO:0008006" key="3">
    <source>
        <dbReference type="Google" id="ProtNLM"/>
    </source>
</evidence>
<reference evidence="1" key="3">
    <citation type="submission" date="2022-01" db="UniProtKB">
        <authorList>
            <consortium name="EnsemblPlants"/>
        </authorList>
    </citation>
    <scope>IDENTIFICATION</scope>
    <source>
        <strain evidence="1">subsp. vulgare</strain>
    </source>
</reference>
<evidence type="ECO:0000313" key="2">
    <source>
        <dbReference type="Proteomes" id="UP000011116"/>
    </source>
</evidence>
<organism evidence="1 2">
    <name type="scientific">Hordeum vulgare subsp. vulgare</name>
    <name type="common">Domesticated barley</name>
    <dbReference type="NCBI Taxonomy" id="112509"/>
    <lineage>
        <taxon>Eukaryota</taxon>
        <taxon>Viridiplantae</taxon>
        <taxon>Streptophyta</taxon>
        <taxon>Embryophyta</taxon>
        <taxon>Tracheophyta</taxon>
        <taxon>Spermatophyta</taxon>
        <taxon>Magnoliopsida</taxon>
        <taxon>Liliopsida</taxon>
        <taxon>Poales</taxon>
        <taxon>Poaceae</taxon>
        <taxon>BOP clade</taxon>
        <taxon>Pooideae</taxon>
        <taxon>Triticodae</taxon>
        <taxon>Triticeae</taxon>
        <taxon>Hordeinae</taxon>
        <taxon>Hordeum</taxon>
    </lineage>
</organism>